<name>A0A8J5CGF4_CHIOP</name>
<evidence type="ECO:0000256" key="1">
    <source>
        <dbReference type="ARBA" id="ARBA00022723"/>
    </source>
</evidence>
<accession>A0A8J5CGF4</accession>
<dbReference type="AlphaFoldDB" id="A0A8J5CGF4"/>
<evidence type="ECO:0000256" key="2">
    <source>
        <dbReference type="ARBA" id="ARBA00022771"/>
    </source>
</evidence>
<dbReference type="InterPro" id="IPR027377">
    <property type="entry name" value="ZAR1/RTP1-5-like_Znf-3CxxC"/>
</dbReference>
<evidence type="ECO:0000313" key="5">
    <source>
        <dbReference type="EMBL" id="KAG0710104.1"/>
    </source>
</evidence>
<feature type="domain" description="3CxxC-type" evidence="4">
    <location>
        <begin position="15"/>
        <end position="82"/>
    </location>
</feature>
<dbReference type="Proteomes" id="UP000770661">
    <property type="component" value="Unassembled WGS sequence"/>
</dbReference>
<reference evidence="5" key="1">
    <citation type="submission" date="2020-07" db="EMBL/GenBank/DDBJ databases">
        <title>The High-quality genome of the commercially important snow crab, Chionoecetes opilio.</title>
        <authorList>
            <person name="Jeong J.-H."/>
            <person name="Ryu S."/>
        </authorList>
    </citation>
    <scope>NUCLEOTIDE SEQUENCE</scope>
    <source>
        <strain evidence="5">MADBK_172401_WGS</strain>
        <tissue evidence="5">Digestive gland</tissue>
    </source>
</reference>
<comment type="caution">
    <text evidence="5">The sequence shown here is derived from an EMBL/GenBank/DDBJ whole genome shotgun (WGS) entry which is preliminary data.</text>
</comment>
<dbReference type="InterPro" id="IPR033446">
    <property type="entry name" value="ZCCHC24_Znf-3CxxC"/>
</dbReference>
<sequence length="85" mass="10143">MVREEALTPYQGKYRAFEYFYCEECEKEWASANSWANCYQVCKECDLCVYPYKQHRLKQRKGTKKKKTKSHPAELCQRCIDTGTN</sequence>
<evidence type="ECO:0000259" key="4">
    <source>
        <dbReference type="SMART" id="SM01328"/>
    </source>
</evidence>
<gene>
    <name evidence="5" type="primary">Zcchc24</name>
    <name evidence="5" type="ORF">GWK47_023482</name>
</gene>
<keyword evidence="3" id="KW-0862">Zinc</keyword>
<evidence type="ECO:0000313" key="6">
    <source>
        <dbReference type="Proteomes" id="UP000770661"/>
    </source>
</evidence>
<proteinExistence type="predicted"/>
<dbReference type="EMBL" id="JACEEZ010024507">
    <property type="protein sequence ID" value="KAG0710104.1"/>
    <property type="molecule type" value="Genomic_DNA"/>
</dbReference>
<dbReference type="GO" id="GO:0008270">
    <property type="term" value="F:zinc ion binding"/>
    <property type="evidence" value="ECO:0007669"/>
    <property type="project" value="UniProtKB-KW"/>
</dbReference>
<dbReference type="OrthoDB" id="10038672at2759"/>
<keyword evidence="6" id="KW-1185">Reference proteome</keyword>
<organism evidence="5 6">
    <name type="scientific">Chionoecetes opilio</name>
    <name type="common">Atlantic snow crab</name>
    <name type="synonym">Cancer opilio</name>
    <dbReference type="NCBI Taxonomy" id="41210"/>
    <lineage>
        <taxon>Eukaryota</taxon>
        <taxon>Metazoa</taxon>
        <taxon>Ecdysozoa</taxon>
        <taxon>Arthropoda</taxon>
        <taxon>Crustacea</taxon>
        <taxon>Multicrustacea</taxon>
        <taxon>Malacostraca</taxon>
        <taxon>Eumalacostraca</taxon>
        <taxon>Eucarida</taxon>
        <taxon>Decapoda</taxon>
        <taxon>Pleocyemata</taxon>
        <taxon>Brachyura</taxon>
        <taxon>Eubrachyura</taxon>
        <taxon>Majoidea</taxon>
        <taxon>Majidae</taxon>
        <taxon>Chionoecetes</taxon>
    </lineage>
</organism>
<keyword evidence="1" id="KW-0479">Metal-binding</keyword>
<dbReference type="SMART" id="SM01328">
    <property type="entry name" value="zf-3CxxC"/>
    <property type="match status" value="1"/>
</dbReference>
<dbReference type="Pfam" id="PF17180">
    <property type="entry name" value="Zn_ribbon_3CxxC_2"/>
    <property type="match status" value="1"/>
</dbReference>
<evidence type="ECO:0000256" key="3">
    <source>
        <dbReference type="ARBA" id="ARBA00022833"/>
    </source>
</evidence>
<protein>
    <submittedName>
        <fullName evidence="5">Zinc finger CCHC domain-containing protein 24</fullName>
    </submittedName>
</protein>
<keyword evidence="2" id="KW-0863">Zinc-finger</keyword>